<protein>
    <recommendedName>
        <fullName evidence="8">Glycosyltransferase 2-like domain-containing protein</fullName>
    </recommendedName>
</protein>
<reference evidence="9" key="2">
    <citation type="submission" date="2025-09" db="UniProtKB">
        <authorList>
            <consortium name="Ensembl"/>
        </authorList>
    </citation>
    <scope>IDENTIFICATION</scope>
</reference>
<proteinExistence type="predicted"/>
<keyword evidence="10" id="KW-1185">Reference proteome</keyword>
<dbReference type="GeneTree" id="ENSGT00940000158105"/>
<dbReference type="STRING" id="80966.ENSAPOP00000015473"/>
<keyword evidence="7" id="KW-0464">Manganese</keyword>
<evidence type="ECO:0000256" key="7">
    <source>
        <dbReference type="ARBA" id="ARBA00023211"/>
    </source>
</evidence>
<dbReference type="PANTHER" id="PTHR11675">
    <property type="entry name" value="N-ACETYLGALACTOSAMINYLTRANSFERASE"/>
    <property type="match status" value="1"/>
</dbReference>
<evidence type="ECO:0000313" key="9">
    <source>
        <dbReference type="Ensembl" id="ENSAPOP00000015473.1"/>
    </source>
</evidence>
<comment type="pathway">
    <text evidence="2">Protein modification; protein glycosylation.</text>
</comment>
<dbReference type="Ensembl" id="ENSAPOT00000024186.1">
    <property type="protein sequence ID" value="ENSAPOP00000015473.1"/>
    <property type="gene ID" value="ENSAPOG00000018446.1"/>
</dbReference>
<dbReference type="InParanoid" id="A0A3Q1FEI6"/>
<comment type="cofactor">
    <cofactor evidence="1">
        <name>Mn(2+)</name>
        <dbReference type="ChEBI" id="CHEBI:29035"/>
    </cofactor>
</comment>
<dbReference type="GO" id="GO:0005794">
    <property type="term" value="C:Golgi apparatus"/>
    <property type="evidence" value="ECO:0007669"/>
    <property type="project" value="TreeGrafter"/>
</dbReference>
<dbReference type="PANTHER" id="PTHR11675:SF68">
    <property type="entry name" value="N-ACETYLGALACTOSAMINYLTRANSFERASE 7"/>
    <property type="match status" value="1"/>
</dbReference>
<dbReference type="Gene3D" id="3.90.550.10">
    <property type="entry name" value="Spore Coat Polysaccharide Biosynthesis Protein SpsA, Chain A"/>
    <property type="match status" value="1"/>
</dbReference>
<dbReference type="AlphaFoldDB" id="A0A3Q1FEI6"/>
<reference evidence="9" key="1">
    <citation type="submission" date="2025-08" db="UniProtKB">
        <authorList>
            <consortium name="Ensembl"/>
        </authorList>
    </citation>
    <scope>IDENTIFICATION</scope>
</reference>
<evidence type="ECO:0000256" key="1">
    <source>
        <dbReference type="ARBA" id="ARBA00001936"/>
    </source>
</evidence>
<evidence type="ECO:0000256" key="5">
    <source>
        <dbReference type="ARBA" id="ARBA00022723"/>
    </source>
</evidence>
<dbReference type="Proteomes" id="UP000257200">
    <property type="component" value="Unplaced"/>
</dbReference>
<evidence type="ECO:0000256" key="4">
    <source>
        <dbReference type="ARBA" id="ARBA00022679"/>
    </source>
</evidence>
<keyword evidence="6" id="KW-1015">Disulfide bond</keyword>
<evidence type="ECO:0000313" key="10">
    <source>
        <dbReference type="Proteomes" id="UP000257200"/>
    </source>
</evidence>
<name>A0A3Q1FEI6_9TELE</name>
<keyword evidence="5" id="KW-0479">Metal-binding</keyword>
<dbReference type="GO" id="GO:0046872">
    <property type="term" value="F:metal ion binding"/>
    <property type="evidence" value="ECO:0007669"/>
    <property type="project" value="UniProtKB-KW"/>
</dbReference>
<evidence type="ECO:0000256" key="2">
    <source>
        <dbReference type="ARBA" id="ARBA00004922"/>
    </source>
</evidence>
<dbReference type="GO" id="GO:0006493">
    <property type="term" value="P:protein O-linked glycosylation"/>
    <property type="evidence" value="ECO:0007669"/>
    <property type="project" value="TreeGrafter"/>
</dbReference>
<dbReference type="SUPFAM" id="SSF53448">
    <property type="entry name" value="Nucleotide-diphospho-sugar transferases"/>
    <property type="match status" value="1"/>
</dbReference>
<accession>A0A3Q1FEI6</accession>
<dbReference type="Pfam" id="PF00535">
    <property type="entry name" value="Glycos_transf_2"/>
    <property type="match status" value="1"/>
</dbReference>
<keyword evidence="4" id="KW-0808">Transferase</keyword>
<organism evidence="9 10">
    <name type="scientific">Acanthochromis polyacanthus</name>
    <name type="common">spiny chromis</name>
    <dbReference type="NCBI Taxonomy" id="80966"/>
    <lineage>
        <taxon>Eukaryota</taxon>
        <taxon>Metazoa</taxon>
        <taxon>Chordata</taxon>
        <taxon>Craniata</taxon>
        <taxon>Vertebrata</taxon>
        <taxon>Euteleostomi</taxon>
        <taxon>Actinopterygii</taxon>
        <taxon>Neopterygii</taxon>
        <taxon>Teleostei</taxon>
        <taxon>Neoteleostei</taxon>
        <taxon>Acanthomorphata</taxon>
        <taxon>Ovalentaria</taxon>
        <taxon>Pomacentridae</taxon>
        <taxon>Acanthochromis</taxon>
    </lineage>
</organism>
<evidence type="ECO:0000259" key="8">
    <source>
        <dbReference type="Pfam" id="PF00535"/>
    </source>
</evidence>
<dbReference type="GO" id="GO:0004653">
    <property type="term" value="F:polypeptide N-acetylgalactosaminyltransferase activity"/>
    <property type="evidence" value="ECO:0007669"/>
    <property type="project" value="TreeGrafter"/>
</dbReference>
<keyword evidence="3" id="KW-0328">Glycosyltransferase</keyword>
<evidence type="ECO:0000256" key="3">
    <source>
        <dbReference type="ARBA" id="ARBA00022676"/>
    </source>
</evidence>
<evidence type="ECO:0000256" key="6">
    <source>
        <dbReference type="ARBA" id="ARBA00023157"/>
    </source>
</evidence>
<sequence>MTSSVVIVFHNEGWSTLMRTVHSVIKRTPRKYLAEIVMIDDFSNKGRLSFLTVLCMDKDRWIEQKPYASIVELHLGR</sequence>
<feature type="domain" description="Glycosyltransferase 2-like" evidence="8">
    <location>
        <begin position="4"/>
        <end position="48"/>
    </location>
</feature>
<dbReference type="InterPro" id="IPR029044">
    <property type="entry name" value="Nucleotide-diphossugar_trans"/>
</dbReference>
<dbReference type="InterPro" id="IPR001173">
    <property type="entry name" value="Glyco_trans_2-like"/>
</dbReference>